<keyword evidence="1" id="KW-0238">DNA-binding</keyword>
<reference evidence="4 5" key="1">
    <citation type="submission" date="2020-08" db="EMBL/GenBank/DDBJ databases">
        <title>Sequencing the genomes of 1000 actinobacteria strains.</title>
        <authorList>
            <person name="Klenk H.-P."/>
        </authorList>
    </citation>
    <scope>NUCLEOTIDE SEQUENCE [LARGE SCALE GENOMIC DNA]</scope>
    <source>
        <strain evidence="4 5">DSM 44786</strain>
    </source>
</reference>
<dbReference type="Proteomes" id="UP000573327">
    <property type="component" value="Unassembled WGS sequence"/>
</dbReference>
<dbReference type="EMBL" id="JACHJR010000001">
    <property type="protein sequence ID" value="MBB4949442.1"/>
    <property type="molecule type" value="Genomic_DNA"/>
</dbReference>
<proteinExistence type="predicted"/>
<dbReference type="Gene3D" id="1.10.150.130">
    <property type="match status" value="1"/>
</dbReference>
<dbReference type="PROSITE" id="PS51898">
    <property type="entry name" value="TYR_RECOMBINASE"/>
    <property type="match status" value="1"/>
</dbReference>
<dbReference type="InterPro" id="IPR013762">
    <property type="entry name" value="Integrase-like_cat_sf"/>
</dbReference>
<organism evidence="4 5">
    <name type="scientific">Kitasatospora gansuensis</name>
    <dbReference type="NCBI Taxonomy" id="258050"/>
    <lineage>
        <taxon>Bacteria</taxon>
        <taxon>Bacillati</taxon>
        <taxon>Actinomycetota</taxon>
        <taxon>Actinomycetes</taxon>
        <taxon>Kitasatosporales</taxon>
        <taxon>Streptomycetaceae</taxon>
        <taxon>Kitasatospora</taxon>
    </lineage>
</organism>
<dbReference type="Pfam" id="PF00589">
    <property type="entry name" value="Phage_integrase"/>
    <property type="match status" value="1"/>
</dbReference>
<dbReference type="GO" id="GO:0015074">
    <property type="term" value="P:DNA integration"/>
    <property type="evidence" value="ECO:0007669"/>
    <property type="project" value="InterPro"/>
</dbReference>
<accession>A0A7W7SFI8</accession>
<comment type="caution">
    <text evidence="4">The sequence shown here is derived from an EMBL/GenBank/DDBJ whole genome shotgun (WGS) entry which is preliminary data.</text>
</comment>
<dbReference type="RefSeq" id="WP_184919791.1">
    <property type="nucleotide sequence ID" value="NZ_JACHJR010000001.1"/>
</dbReference>
<dbReference type="Gene3D" id="1.10.443.10">
    <property type="entry name" value="Intergrase catalytic core"/>
    <property type="match status" value="1"/>
</dbReference>
<keyword evidence="2" id="KW-0233">DNA recombination</keyword>
<dbReference type="PANTHER" id="PTHR30349">
    <property type="entry name" value="PHAGE INTEGRASE-RELATED"/>
    <property type="match status" value="1"/>
</dbReference>
<name>A0A7W7SFI8_9ACTN</name>
<protein>
    <submittedName>
        <fullName evidence="4">Integrase</fullName>
    </submittedName>
</protein>
<dbReference type="InterPro" id="IPR011010">
    <property type="entry name" value="DNA_brk_join_enz"/>
</dbReference>
<evidence type="ECO:0000259" key="3">
    <source>
        <dbReference type="PROSITE" id="PS51898"/>
    </source>
</evidence>
<dbReference type="GO" id="GO:0003677">
    <property type="term" value="F:DNA binding"/>
    <property type="evidence" value="ECO:0007669"/>
    <property type="project" value="UniProtKB-KW"/>
</dbReference>
<dbReference type="InterPro" id="IPR010998">
    <property type="entry name" value="Integrase_recombinase_N"/>
</dbReference>
<dbReference type="PANTHER" id="PTHR30349:SF91">
    <property type="entry name" value="INTA PROTEIN"/>
    <property type="match status" value="1"/>
</dbReference>
<dbReference type="GO" id="GO:0006310">
    <property type="term" value="P:DNA recombination"/>
    <property type="evidence" value="ECO:0007669"/>
    <property type="project" value="UniProtKB-KW"/>
</dbReference>
<feature type="domain" description="Tyr recombinase" evidence="3">
    <location>
        <begin position="283"/>
        <end position="482"/>
    </location>
</feature>
<evidence type="ECO:0000313" key="4">
    <source>
        <dbReference type="EMBL" id="MBB4949442.1"/>
    </source>
</evidence>
<dbReference type="InterPro" id="IPR002104">
    <property type="entry name" value="Integrase_catalytic"/>
</dbReference>
<keyword evidence="5" id="KW-1185">Reference proteome</keyword>
<dbReference type="AlphaFoldDB" id="A0A7W7SFI8"/>
<evidence type="ECO:0000313" key="5">
    <source>
        <dbReference type="Proteomes" id="UP000573327"/>
    </source>
</evidence>
<sequence length="541" mass="60570">MFEEKTYKKCMCKGPQWHRRGKLKGKPVLDEQGVQKIGYLGTGCPRLSERNHGTWHFFLELPAGPDGKRQRFRPGGFPTQKKAAAECKKLWKQHQDGLDVGVRETTGDFLSRWITGKKDIALGTANKYREHIDLHINPYIGLIDRKDLRKAHIEGMFASIADRNTEIELHRDYVDLLTADCERKRAAWREGSKADRPVLRAAWMEARELLAVERKKKKRVTGPTTQHRILATLRSALADALLAEEISKNWAELVTLPKVKAPKPLLWTPARVAHWRATGEVPGKVMVWTPQLLGEFLDTYVDDELFDLWHFMALRGPRRGEACALPWSEVDLDQMQVTISQQLVYIASQLYQTAPKADSERTINLDSESARLLADRHDRQAVQRKKAGRAWKETGLVFTKENGEAYHPDYLTYRFAKLVELADLPPITLHGLRHGAACIAHYGGADMKDISDQLGHSGIQITADTYTNTLEEAKQAQAEAALAVVPRAGRPAPVEAPVPEPAPVEAPAPVPVLAPTGGRLTALRRAQQKKLAAKTAELVPA</sequence>
<dbReference type="CDD" id="cd01189">
    <property type="entry name" value="INT_ICEBs1_C_like"/>
    <property type="match status" value="1"/>
</dbReference>
<dbReference type="SUPFAM" id="SSF56349">
    <property type="entry name" value="DNA breaking-rejoining enzymes"/>
    <property type="match status" value="1"/>
</dbReference>
<dbReference type="InterPro" id="IPR050090">
    <property type="entry name" value="Tyrosine_recombinase_XerCD"/>
</dbReference>
<evidence type="ECO:0000256" key="2">
    <source>
        <dbReference type="ARBA" id="ARBA00023172"/>
    </source>
</evidence>
<evidence type="ECO:0000256" key="1">
    <source>
        <dbReference type="ARBA" id="ARBA00023125"/>
    </source>
</evidence>
<gene>
    <name evidence="4" type="ORF">F4556_004977</name>
</gene>